<dbReference type="InterPro" id="IPR054612">
    <property type="entry name" value="Phage_capsid-like_C"/>
</dbReference>
<dbReference type="NCBIfam" id="TIGR01554">
    <property type="entry name" value="major_cap_HK97"/>
    <property type="match status" value="1"/>
</dbReference>
<evidence type="ECO:0000256" key="2">
    <source>
        <dbReference type="ARBA" id="ARBA00022844"/>
    </source>
</evidence>
<dbReference type="SUPFAM" id="SSF56563">
    <property type="entry name" value="Major capsid protein gp5"/>
    <property type="match status" value="1"/>
</dbReference>
<evidence type="ECO:0000259" key="3">
    <source>
        <dbReference type="Pfam" id="PF05065"/>
    </source>
</evidence>
<sequence length="413" mass="45100">MVKEAGDAPTNAQVAEIAEVKSMVEQFKADEDAKRERAKSVKANQDFLRELQEATAGSVDSEKSGELTRKGEGYKSIGEFFAKRAGDQIKQQAGGAQLNYSVGEYVAPRVKAASDPASTATLTDEFQGGYGTTWNRNIIYRRREKLVVADLMDNLTMTNTTIKYLMEKANRVVEGGFKTVAEGGKKPYMRFADFDIVTESLSKIAGLTKITDEMIEDYDFLVSYINARLLEELAIEEERQLLLGDGTGNNLTGLLKRDGIQTLAVSNKDELADSIYKAMTNISLATPFQADALVINPLDYQELRLAKDANGQYYGGGVFQGQYGSGGIMLDPAPWGLRTVQSQVVPVGKPVVGAFRSAASVLRKGGVRIDSTNTNVDDFENNLITVRAEERVGLMVTFPEAIVQLDVAEVVTP</sequence>
<dbReference type="Gene3D" id="3.30.2320.10">
    <property type="entry name" value="hypothetical protein PF0899 domain"/>
    <property type="match status" value="1"/>
</dbReference>
<feature type="domain" description="Phage capsid-like C-terminal" evidence="3">
    <location>
        <begin position="133"/>
        <end position="405"/>
    </location>
</feature>
<accession>Q9MBJ9</accession>
<dbReference type="KEGG" id="vg:5580350"/>
<evidence type="ECO:0000256" key="1">
    <source>
        <dbReference type="ARBA" id="ARBA00004328"/>
    </source>
</evidence>
<reference evidence="4 5" key="2">
    <citation type="journal article" date="1994" name="Acta Virol.">
        <title>Characterization and sequence analysis of the F2 promoter from corynephage BFK20.</title>
        <authorList>
            <person name="Koptides M."/>
            <person name="Ugorcakova J."/>
            <person name="Baloghova E."/>
            <person name="Bukovska G."/>
            <person name="Timko J."/>
        </authorList>
    </citation>
    <scope>NUCLEOTIDE SEQUENCE [LARGE SCALE GENOMIC DNA]</scope>
</reference>
<dbReference type="GO" id="GO:0044423">
    <property type="term" value="C:virion component"/>
    <property type="evidence" value="ECO:0007669"/>
    <property type="project" value="UniProtKB-KW"/>
</dbReference>
<dbReference type="Pfam" id="PF05065">
    <property type="entry name" value="Phage_capsid"/>
    <property type="match status" value="1"/>
</dbReference>
<dbReference type="Proteomes" id="UP000001531">
    <property type="component" value="Segment"/>
</dbReference>
<evidence type="ECO:0000313" key="4">
    <source>
        <dbReference type="EMBL" id="CAB93911.2"/>
    </source>
</evidence>
<comment type="subcellular location">
    <subcellularLocation>
        <location evidence="1">Virion</location>
    </subcellularLocation>
</comment>
<keyword evidence="2" id="KW-0946">Virion</keyword>
<protein>
    <submittedName>
        <fullName evidence="4">Gp6, major capsid protein</fullName>
    </submittedName>
</protein>
<dbReference type="Gene3D" id="3.30.2400.10">
    <property type="entry name" value="Major capsid protein gp5"/>
    <property type="match status" value="1"/>
</dbReference>
<name>Q9MBJ9_9CAUD</name>
<reference evidence="4 5" key="3">
    <citation type="journal article" date="2006" name="Virology">
        <title>Complete nucleotide sequence and genome analysis of bacteriophage BFK20--a lytic phage of the industrial producer Brevibacterium flavum.</title>
        <authorList>
            <person name="Bukovska G."/>
            <person name="Klucar L."/>
            <person name="Vlcek C."/>
            <person name="Adamovic J."/>
            <person name="Turna J."/>
            <person name="Timko J."/>
        </authorList>
    </citation>
    <scope>NUCLEOTIDE SEQUENCE [LARGE SCALE GENOMIC DNA]</scope>
</reference>
<reference evidence="4 5" key="1">
    <citation type="journal article" date="1992" name="J. Gen. Microbiol.">
        <title>Characterization of bacteriophage BFK20 from Brevibacterium flavum.</title>
        <authorList>
            <person name="Koptides M."/>
            <person name="Barak I."/>
            <person name="Sisova M."/>
            <person name="Baloghova E."/>
            <person name="Ugorcakova J."/>
        </authorList>
    </citation>
    <scope>NUCLEOTIDE SEQUENCE [LARGE SCALE GENOMIC DNA]</scope>
</reference>
<reference evidence="4 5" key="4">
    <citation type="journal article" date="2007" name="Virology">
        <title>Transcriptional profiling of bacteriophage BFK20: coexpression interrogated by "guilt-by-association" algorithm.</title>
        <authorList>
            <person name="Majtan T."/>
            <person name="Halgasova N."/>
            <person name="Bukovska G."/>
            <person name="Timko J."/>
        </authorList>
    </citation>
    <scope>NUCLEOTIDE SEQUENCE [LARGE SCALE GENOMIC DNA]</scope>
</reference>
<dbReference type="RefSeq" id="YP_001456736.1">
    <property type="nucleotide sequence ID" value="NC_009799.3"/>
</dbReference>
<dbReference type="OrthoDB" id="4097at10239"/>
<dbReference type="GeneID" id="5580350"/>
<keyword evidence="5" id="KW-1185">Reference proteome</keyword>
<gene>
    <name evidence="4" type="primary">ORF6</name>
</gene>
<dbReference type="EMBL" id="AJ278322">
    <property type="protein sequence ID" value="CAB93911.2"/>
    <property type="molecule type" value="Genomic_DNA"/>
</dbReference>
<dbReference type="InterPro" id="IPR024455">
    <property type="entry name" value="Phage_capsid"/>
</dbReference>
<organism evidence="4 5">
    <name type="scientific">Corynebacterium phage BFK20</name>
    <dbReference type="NCBI Taxonomy" id="28358"/>
    <lineage>
        <taxon>Viruses</taxon>
        <taxon>Duplodnaviria</taxon>
        <taxon>Heunggongvirae</taxon>
        <taxon>Uroviricota</taxon>
        <taxon>Caudoviricetes</taxon>
        <taxon>Sasvirus</taxon>
        <taxon>Sasvirus BFK20</taxon>
    </lineage>
</organism>
<proteinExistence type="predicted"/>
<evidence type="ECO:0000313" key="5">
    <source>
        <dbReference type="Proteomes" id="UP000001531"/>
    </source>
</evidence>